<reference evidence="4" key="1">
    <citation type="journal article" date="2017" name="bioRxiv">
        <title>Conservation of a gene cluster reveals novel cercosporin biosynthetic mechanisms and extends production to the genus Colletotrichum.</title>
        <authorList>
            <person name="de Jonge R."/>
            <person name="Ebert M.K."/>
            <person name="Huitt-Roehl C.R."/>
            <person name="Pal P."/>
            <person name="Suttle J.C."/>
            <person name="Spanner R.E."/>
            <person name="Neubauer J.D."/>
            <person name="Jurick W.M.II."/>
            <person name="Stott K.A."/>
            <person name="Secor G.A."/>
            <person name="Thomma B.P.H.J."/>
            <person name="Van de Peer Y."/>
            <person name="Townsend C.A."/>
            <person name="Bolton M.D."/>
        </authorList>
    </citation>
    <scope>NUCLEOTIDE SEQUENCE [LARGE SCALE GENOMIC DNA]</scope>
    <source>
        <strain evidence="4">CBS538.71</strain>
    </source>
</reference>
<accession>A0A2S6CEE5</accession>
<protein>
    <submittedName>
        <fullName evidence="3">Uncharacterized protein</fullName>
    </submittedName>
</protein>
<name>A0A2S6CEE5_9PEZI</name>
<keyword evidence="4" id="KW-1185">Reference proteome</keyword>
<feature type="compositionally biased region" description="Polar residues" evidence="1">
    <location>
        <begin position="45"/>
        <end position="56"/>
    </location>
</feature>
<feature type="signal peptide" evidence="2">
    <location>
        <begin position="1"/>
        <end position="20"/>
    </location>
</feature>
<organism evidence="3 4">
    <name type="scientific">Cercospora berteroae</name>
    <dbReference type="NCBI Taxonomy" id="357750"/>
    <lineage>
        <taxon>Eukaryota</taxon>
        <taxon>Fungi</taxon>
        <taxon>Dikarya</taxon>
        <taxon>Ascomycota</taxon>
        <taxon>Pezizomycotina</taxon>
        <taxon>Dothideomycetes</taxon>
        <taxon>Dothideomycetidae</taxon>
        <taxon>Mycosphaerellales</taxon>
        <taxon>Mycosphaerellaceae</taxon>
        <taxon>Cercospora</taxon>
    </lineage>
</organism>
<proteinExistence type="predicted"/>
<evidence type="ECO:0000256" key="1">
    <source>
        <dbReference type="SAM" id="MobiDB-lite"/>
    </source>
</evidence>
<feature type="chain" id="PRO_5015664425" evidence="2">
    <location>
        <begin position="21"/>
        <end position="118"/>
    </location>
</feature>
<comment type="caution">
    <text evidence="3">The sequence shown here is derived from an EMBL/GenBank/DDBJ whole genome shotgun (WGS) entry which is preliminary data.</text>
</comment>
<dbReference type="EMBL" id="PNEN01000474">
    <property type="protein sequence ID" value="PPJ58087.1"/>
    <property type="molecule type" value="Genomic_DNA"/>
</dbReference>
<dbReference type="AlphaFoldDB" id="A0A2S6CEE5"/>
<dbReference type="Proteomes" id="UP000237631">
    <property type="component" value="Unassembled WGS sequence"/>
</dbReference>
<feature type="region of interest" description="Disordered" evidence="1">
    <location>
        <begin position="38"/>
        <end position="61"/>
    </location>
</feature>
<sequence length="118" mass="12754">MICSPILQVALLAFAALCEAGALPASILENLSAKNDVTETRDVPQVNTSENEQSRIPASDEHDAVRYEDFVPAEPMVTSIPVLELDKNALRPIVHVTSFSTEVRKREAIPTNAAALIS</sequence>
<evidence type="ECO:0000313" key="4">
    <source>
        <dbReference type="Proteomes" id="UP000237631"/>
    </source>
</evidence>
<evidence type="ECO:0000256" key="2">
    <source>
        <dbReference type="SAM" id="SignalP"/>
    </source>
</evidence>
<evidence type="ECO:0000313" key="3">
    <source>
        <dbReference type="EMBL" id="PPJ58087.1"/>
    </source>
</evidence>
<keyword evidence="2" id="KW-0732">Signal</keyword>
<gene>
    <name evidence="3" type="ORF">CBER1_05293</name>
</gene>